<dbReference type="GO" id="GO:0005634">
    <property type="term" value="C:nucleus"/>
    <property type="evidence" value="ECO:0007669"/>
    <property type="project" value="TreeGrafter"/>
</dbReference>
<feature type="region of interest" description="Disordered" evidence="1">
    <location>
        <begin position="233"/>
        <end position="252"/>
    </location>
</feature>
<dbReference type="InterPro" id="IPR036869">
    <property type="entry name" value="J_dom_sf"/>
</dbReference>
<dbReference type="PRINTS" id="PR00625">
    <property type="entry name" value="JDOMAIN"/>
</dbReference>
<evidence type="ECO:0000313" key="3">
    <source>
        <dbReference type="EMBL" id="EQC40566.1"/>
    </source>
</evidence>
<proteinExistence type="predicted"/>
<dbReference type="Pfam" id="PF23302">
    <property type="entry name" value="HTH_DNAJC9"/>
    <property type="match status" value="1"/>
</dbReference>
<dbReference type="SMART" id="SM00271">
    <property type="entry name" value="DnaJ"/>
    <property type="match status" value="1"/>
</dbReference>
<dbReference type="Proteomes" id="UP000030762">
    <property type="component" value="Unassembled WGS sequence"/>
</dbReference>
<dbReference type="InParanoid" id="T0R0U8"/>
<dbReference type="SUPFAM" id="SSF46565">
    <property type="entry name" value="Chaperone J-domain"/>
    <property type="match status" value="1"/>
</dbReference>
<dbReference type="InterPro" id="IPR001623">
    <property type="entry name" value="DnaJ_domain"/>
</dbReference>
<reference evidence="3 4" key="1">
    <citation type="submission" date="2012-04" db="EMBL/GenBank/DDBJ databases">
        <title>The Genome Sequence of Saprolegnia declina VS20.</title>
        <authorList>
            <consortium name="The Broad Institute Genome Sequencing Platform"/>
            <person name="Russ C."/>
            <person name="Nusbaum C."/>
            <person name="Tyler B."/>
            <person name="van West P."/>
            <person name="Dieguez-Uribeondo J."/>
            <person name="de Bruijn I."/>
            <person name="Tripathy S."/>
            <person name="Jiang R."/>
            <person name="Young S.K."/>
            <person name="Zeng Q."/>
            <person name="Gargeya S."/>
            <person name="Fitzgerald M."/>
            <person name="Haas B."/>
            <person name="Abouelleil A."/>
            <person name="Alvarado L."/>
            <person name="Arachchi H.M."/>
            <person name="Berlin A."/>
            <person name="Chapman S.B."/>
            <person name="Goldberg J."/>
            <person name="Griggs A."/>
            <person name="Gujja S."/>
            <person name="Hansen M."/>
            <person name="Howarth C."/>
            <person name="Imamovic A."/>
            <person name="Larimer J."/>
            <person name="McCowen C."/>
            <person name="Montmayeur A."/>
            <person name="Murphy C."/>
            <person name="Neiman D."/>
            <person name="Pearson M."/>
            <person name="Priest M."/>
            <person name="Roberts A."/>
            <person name="Saif S."/>
            <person name="Shea T."/>
            <person name="Sisk P."/>
            <person name="Sykes S."/>
            <person name="Wortman J."/>
            <person name="Nusbaum C."/>
            <person name="Birren B."/>
        </authorList>
    </citation>
    <scope>NUCLEOTIDE SEQUENCE [LARGE SCALE GENOMIC DNA]</scope>
    <source>
        <strain evidence="3 4">VS20</strain>
    </source>
</reference>
<gene>
    <name evidence="3" type="ORF">SDRG_02454</name>
</gene>
<dbReference type="OMA" id="FPTWREY"/>
<evidence type="ECO:0000313" key="4">
    <source>
        <dbReference type="Proteomes" id="UP000030762"/>
    </source>
</evidence>
<dbReference type="STRING" id="1156394.T0R0U8"/>
<dbReference type="CDD" id="cd06257">
    <property type="entry name" value="DnaJ"/>
    <property type="match status" value="1"/>
</dbReference>
<dbReference type="GO" id="GO:0005737">
    <property type="term" value="C:cytoplasm"/>
    <property type="evidence" value="ECO:0007669"/>
    <property type="project" value="TreeGrafter"/>
</dbReference>
<protein>
    <recommendedName>
        <fullName evidence="2">J domain-containing protein</fullName>
    </recommendedName>
</protein>
<dbReference type="OrthoDB" id="110024at2759"/>
<dbReference type="AlphaFoldDB" id="T0R0U8"/>
<dbReference type="Gene3D" id="1.10.287.110">
    <property type="entry name" value="DnaJ domain"/>
    <property type="match status" value="1"/>
</dbReference>
<dbReference type="eggNOG" id="KOG0719">
    <property type="taxonomic scope" value="Eukaryota"/>
</dbReference>
<sequence length="271" mass="30257">MASSTMDAVEASFGQRDLYAILGVEASATTAQLKTAYRKKALKYHPDKNPDDDEATTKFQLLCTIHAALSSPELRAVYDETGELETEATETSSFRDWVDYWRNLFPKVTTKDIQSFEQEYRGSDEEARDVLNAYEKYKGKWTSIMDVVMLSSDDDMDRFSKIIQEAIDANEVPLYPAFTKKTIKTRSKSKKVAAEAKAAEELLAKIRGNQAGGALAKRQQGFASLLAKYADAEPTTSSKTSKKKKALDDEPSEAAFQAAQKRLMNKKKKTS</sequence>
<dbReference type="EMBL" id="JH767136">
    <property type="protein sequence ID" value="EQC40566.1"/>
    <property type="molecule type" value="Genomic_DNA"/>
</dbReference>
<feature type="domain" description="J" evidence="2">
    <location>
        <begin position="17"/>
        <end position="82"/>
    </location>
</feature>
<dbReference type="Pfam" id="PF00226">
    <property type="entry name" value="DnaJ"/>
    <property type="match status" value="1"/>
</dbReference>
<dbReference type="VEuPathDB" id="FungiDB:SDRG_02454"/>
<dbReference type="PANTHER" id="PTHR44144:SF1">
    <property type="entry name" value="DNAJ HOMOLOG SUBFAMILY C MEMBER 9"/>
    <property type="match status" value="1"/>
</dbReference>
<evidence type="ECO:0000259" key="2">
    <source>
        <dbReference type="PROSITE" id="PS50076"/>
    </source>
</evidence>
<keyword evidence="4" id="KW-1185">Reference proteome</keyword>
<dbReference type="RefSeq" id="XP_008606265.1">
    <property type="nucleotide sequence ID" value="XM_008608043.1"/>
</dbReference>
<dbReference type="GeneID" id="19943181"/>
<dbReference type="PANTHER" id="PTHR44144">
    <property type="entry name" value="DNAJ HOMOLOG SUBFAMILY C MEMBER 9"/>
    <property type="match status" value="1"/>
</dbReference>
<name>T0R0U8_SAPDV</name>
<organism evidence="3 4">
    <name type="scientific">Saprolegnia diclina (strain VS20)</name>
    <dbReference type="NCBI Taxonomy" id="1156394"/>
    <lineage>
        <taxon>Eukaryota</taxon>
        <taxon>Sar</taxon>
        <taxon>Stramenopiles</taxon>
        <taxon>Oomycota</taxon>
        <taxon>Saprolegniomycetes</taxon>
        <taxon>Saprolegniales</taxon>
        <taxon>Saprolegniaceae</taxon>
        <taxon>Saprolegnia</taxon>
    </lineage>
</organism>
<dbReference type="InterPro" id="IPR052594">
    <property type="entry name" value="J_domain-containing_protein"/>
</dbReference>
<dbReference type="GO" id="GO:0031072">
    <property type="term" value="F:heat shock protein binding"/>
    <property type="evidence" value="ECO:0007669"/>
    <property type="project" value="TreeGrafter"/>
</dbReference>
<dbReference type="InterPro" id="IPR056453">
    <property type="entry name" value="HTH_DNAJC9"/>
</dbReference>
<evidence type="ECO:0000256" key="1">
    <source>
        <dbReference type="SAM" id="MobiDB-lite"/>
    </source>
</evidence>
<accession>T0R0U8</accession>
<dbReference type="PROSITE" id="PS50076">
    <property type="entry name" value="DNAJ_2"/>
    <property type="match status" value="1"/>
</dbReference>